<accession>A0A9W9DFY2</accession>
<proteinExistence type="predicted"/>
<dbReference type="AlphaFoldDB" id="A0A9W9DFY2"/>
<reference evidence="2" key="2">
    <citation type="journal article" date="2023" name="Proc. Natl. Acad. Sci. U.S.A.">
        <title>A global phylogenomic analysis of the shiitake genus Lentinula.</title>
        <authorList>
            <person name="Sierra-Patev S."/>
            <person name="Min B."/>
            <person name="Naranjo-Ortiz M."/>
            <person name="Looney B."/>
            <person name="Konkel Z."/>
            <person name="Slot J.C."/>
            <person name="Sakamoto Y."/>
            <person name="Steenwyk J.L."/>
            <person name="Rokas A."/>
            <person name="Carro J."/>
            <person name="Camarero S."/>
            <person name="Ferreira P."/>
            <person name="Molpeceres G."/>
            <person name="Ruiz-Duenas F.J."/>
            <person name="Serrano A."/>
            <person name="Henrissat B."/>
            <person name="Drula E."/>
            <person name="Hughes K.W."/>
            <person name="Mata J.L."/>
            <person name="Ishikawa N.K."/>
            <person name="Vargas-Isla R."/>
            <person name="Ushijima S."/>
            <person name="Smith C.A."/>
            <person name="Donoghue J."/>
            <person name="Ahrendt S."/>
            <person name="Andreopoulos W."/>
            <person name="He G."/>
            <person name="LaButti K."/>
            <person name="Lipzen A."/>
            <person name="Ng V."/>
            <person name="Riley R."/>
            <person name="Sandor L."/>
            <person name="Barry K."/>
            <person name="Martinez A.T."/>
            <person name="Xiao Y."/>
            <person name="Gibbons J.G."/>
            <person name="Terashima K."/>
            <person name="Grigoriev I.V."/>
            <person name="Hibbett D."/>
        </authorList>
    </citation>
    <scope>NUCLEOTIDE SEQUENCE</scope>
    <source>
        <strain evidence="2">Sp2 HRB7682 ss15</strain>
    </source>
</reference>
<feature type="compositionally biased region" description="Pro residues" evidence="1">
    <location>
        <begin position="178"/>
        <end position="188"/>
    </location>
</feature>
<feature type="compositionally biased region" description="Polar residues" evidence="1">
    <location>
        <begin position="525"/>
        <end position="549"/>
    </location>
</feature>
<evidence type="ECO:0000313" key="2">
    <source>
        <dbReference type="EMBL" id="KAJ4468690.1"/>
    </source>
</evidence>
<feature type="region of interest" description="Disordered" evidence="1">
    <location>
        <begin position="516"/>
        <end position="557"/>
    </location>
</feature>
<feature type="region of interest" description="Disordered" evidence="1">
    <location>
        <begin position="164"/>
        <end position="221"/>
    </location>
</feature>
<dbReference type="Proteomes" id="UP001150238">
    <property type="component" value="Unassembled WGS sequence"/>
</dbReference>
<organism evidence="2 3">
    <name type="scientific">Lentinula lateritia</name>
    <dbReference type="NCBI Taxonomy" id="40482"/>
    <lineage>
        <taxon>Eukaryota</taxon>
        <taxon>Fungi</taxon>
        <taxon>Dikarya</taxon>
        <taxon>Basidiomycota</taxon>
        <taxon>Agaricomycotina</taxon>
        <taxon>Agaricomycetes</taxon>
        <taxon>Agaricomycetidae</taxon>
        <taxon>Agaricales</taxon>
        <taxon>Marasmiineae</taxon>
        <taxon>Omphalotaceae</taxon>
        <taxon>Lentinula</taxon>
    </lineage>
</organism>
<protein>
    <submittedName>
        <fullName evidence="2">Uncharacterized protein</fullName>
    </submittedName>
</protein>
<dbReference type="EMBL" id="JANVFS010000037">
    <property type="protein sequence ID" value="KAJ4468690.1"/>
    <property type="molecule type" value="Genomic_DNA"/>
</dbReference>
<name>A0A9W9DFY2_9AGAR</name>
<gene>
    <name evidence="2" type="ORF">C8J55DRAFT_584578</name>
</gene>
<sequence>MNPLVECPFCTYTSRVPAVIREHVQIHDEDDGNSRTVQMLILGEVHEVLRVGAGVYRCPDCYREGNLGGIWAHYLAAHVDQGPAPSKAERARKADVLEDAGPPTPSKIIKDFFAVRKRKRLAVSVIQDPPASSSASSSSSFLIKASAATRKKLREVTLLARAAQPGGTPSGFVDLDEPSPPSTPPLSPSPSSSSLPSPSSSSTLVSDAPPTTAQPSSLPAIIPPTSLPAPAPTVSLALVSLNLDTAVIFEGYPSSTAIFTWLNDVMGSVIRGCAFHVVMTGGQSSDHSELWRCTAGLLDKNSEFKKGFTLKLRAQYAACCFDCWTPQDQAFKHGPGRCKGVGRTQWESWWRAVPYLVFRTTYLRVRVFLALGLSEGAFSSIDLYADWLTRPAQSLADPNRDIRITNLIAVVFVYFRLRTEGKLKGSGGCLGLDNGLVFNGLMLETVLLNYPRVVSSELLTSSLPTTTRYLKFEDFDLGLALEEDNKCRTEVEREELSLEDEDVEFEDVVGFEAEENLLGRPNKMGSGQCSIGHPKTTSNPFRQNPSIRSSDPLHDGR</sequence>
<comment type="caution">
    <text evidence="2">The sequence shown here is derived from an EMBL/GenBank/DDBJ whole genome shotgun (WGS) entry which is preliminary data.</text>
</comment>
<feature type="compositionally biased region" description="Low complexity" evidence="1">
    <location>
        <begin position="189"/>
        <end position="204"/>
    </location>
</feature>
<evidence type="ECO:0000313" key="3">
    <source>
        <dbReference type="Proteomes" id="UP001150238"/>
    </source>
</evidence>
<evidence type="ECO:0000256" key="1">
    <source>
        <dbReference type="SAM" id="MobiDB-lite"/>
    </source>
</evidence>
<reference evidence="2" key="1">
    <citation type="submission" date="2022-08" db="EMBL/GenBank/DDBJ databases">
        <authorList>
            <consortium name="DOE Joint Genome Institute"/>
            <person name="Min B."/>
            <person name="Riley R."/>
            <person name="Sierra-Patev S."/>
            <person name="Naranjo-Ortiz M."/>
            <person name="Looney B."/>
            <person name="Konkel Z."/>
            <person name="Slot J.C."/>
            <person name="Sakamoto Y."/>
            <person name="Steenwyk J.L."/>
            <person name="Rokas A."/>
            <person name="Carro J."/>
            <person name="Camarero S."/>
            <person name="Ferreira P."/>
            <person name="Molpeceres G."/>
            <person name="Ruiz-Duenas F.J."/>
            <person name="Serrano A."/>
            <person name="Henrissat B."/>
            <person name="Drula E."/>
            <person name="Hughes K.W."/>
            <person name="Mata J.L."/>
            <person name="Ishikawa N.K."/>
            <person name="Vargas-Isla R."/>
            <person name="Ushijima S."/>
            <person name="Smith C.A."/>
            <person name="Ahrendt S."/>
            <person name="Andreopoulos W."/>
            <person name="He G."/>
            <person name="Labutti K."/>
            <person name="Lipzen A."/>
            <person name="Ng V."/>
            <person name="Sandor L."/>
            <person name="Barry K."/>
            <person name="Martinez A.T."/>
            <person name="Xiao Y."/>
            <person name="Gibbons J.G."/>
            <person name="Terashima K."/>
            <person name="Hibbett D.S."/>
            <person name="Grigoriev I.V."/>
        </authorList>
    </citation>
    <scope>NUCLEOTIDE SEQUENCE</scope>
    <source>
        <strain evidence="2">Sp2 HRB7682 ss15</strain>
    </source>
</reference>